<comment type="cofactor">
    <cofactor evidence="7">
        <name>Mn(2+)</name>
        <dbReference type="ChEBI" id="CHEBI:29035"/>
    </cofactor>
    <cofactor evidence="7">
        <name>Ni(2+)</name>
        <dbReference type="ChEBI" id="CHEBI:49786"/>
    </cofactor>
</comment>
<dbReference type="Pfam" id="PF01937">
    <property type="entry name" value="ARMT1-like_dom"/>
    <property type="match status" value="1"/>
</dbReference>
<evidence type="ECO:0000259" key="8">
    <source>
        <dbReference type="Pfam" id="PF01937"/>
    </source>
</evidence>
<dbReference type="EMBL" id="ML996688">
    <property type="protein sequence ID" value="KAF2404799.1"/>
    <property type="molecule type" value="Genomic_DNA"/>
</dbReference>
<dbReference type="PANTHER" id="PTHR12260">
    <property type="entry name" value="DAMAGE-CONTROL PHOSPHATASE ARMT1"/>
    <property type="match status" value="1"/>
</dbReference>
<dbReference type="GO" id="GO:0006974">
    <property type="term" value="P:DNA damage response"/>
    <property type="evidence" value="ECO:0007669"/>
    <property type="project" value="TreeGrafter"/>
</dbReference>
<dbReference type="InterPro" id="IPR036075">
    <property type="entry name" value="ARMT-1-like_metal-bd_sf"/>
</dbReference>
<comment type="similarity">
    <text evidence="2 7">Belongs to the damage-control phosphatase family. Sugar phosphate phosphatase III subfamily.</text>
</comment>
<dbReference type="Gene3D" id="3.40.50.10880">
    <property type="entry name" value="Uncharacterised protein PF01937, DUF89, domain 3"/>
    <property type="match status" value="1"/>
</dbReference>
<comment type="domain">
    <text evidence="7">Subfamily III proteins have a conserved RTxK motif about 40-50 residues from the C-terminus; the threonine may be replaced by serine or cysteine.</text>
</comment>
<dbReference type="GO" id="GO:0046872">
    <property type="term" value="F:metal ion binding"/>
    <property type="evidence" value="ECO:0007669"/>
    <property type="project" value="UniProtKB-UniRule"/>
</dbReference>
<evidence type="ECO:0000256" key="5">
    <source>
        <dbReference type="ARBA" id="ARBA00023211"/>
    </source>
</evidence>
<organism evidence="9 10">
    <name type="scientific">Trichodelitschia bisporula</name>
    <dbReference type="NCBI Taxonomy" id="703511"/>
    <lineage>
        <taxon>Eukaryota</taxon>
        <taxon>Fungi</taxon>
        <taxon>Dikarya</taxon>
        <taxon>Ascomycota</taxon>
        <taxon>Pezizomycotina</taxon>
        <taxon>Dothideomycetes</taxon>
        <taxon>Dothideomycetes incertae sedis</taxon>
        <taxon>Phaeotrichales</taxon>
        <taxon>Phaeotrichaceae</taxon>
        <taxon>Trichodelitschia</taxon>
    </lineage>
</organism>
<dbReference type="GO" id="GO:0016791">
    <property type="term" value="F:phosphatase activity"/>
    <property type="evidence" value="ECO:0007669"/>
    <property type="project" value="TreeGrafter"/>
</dbReference>
<dbReference type="GO" id="GO:0005634">
    <property type="term" value="C:nucleus"/>
    <property type="evidence" value="ECO:0007669"/>
    <property type="project" value="TreeGrafter"/>
</dbReference>
<reference evidence="9" key="1">
    <citation type="journal article" date="2020" name="Stud. Mycol.">
        <title>101 Dothideomycetes genomes: a test case for predicting lifestyles and emergence of pathogens.</title>
        <authorList>
            <person name="Haridas S."/>
            <person name="Albert R."/>
            <person name="Binder M."/>
            <person name="Bloem J."/>
            <person name="Labutti K."/>
            <person name="Salamov A."/>
            <person name="Andreopoulos B."/>
            <person name="Baker S."/>
            <person name="Barry K."/>
            <person name="Bills G."/>
            <person name="Bluhm B."/>
            <person name="Cannon C."/>
            <person name="Castanera R."/>
            <person name="Culley D."/>
            <person name="Daum C."/>
            <person name="Ezra D."/>
            <person name="Gonzalez J."/>
            <person name="Henrissat B."/>
            <person name="Kuo A."/>
            <person name="Liang C."/>
            <person name="Lipzen A."/>
            <person name="Lutzoni F."/>
            <person name="Magnuson J."/>
            <person name="Mondo S."/>
            <person name="Nolan M."/>
            <person name="Ohm R."/>
            <person name="Pangilinan J."/>
            <person name="Park H.-J."/>
            <person name="Ramirez L."/>
            <person name="Alfaro M."/>
            <person name="Sun H."/>
            <person name="Tritt A."/>
            <person name="Yoshinaga Y."/>
            <person name="Zwiers L.-H."/>
            <person name="Turgeon B."/>
            <person name="Goodwin S."/>
            <person name="Spatafora J."/>
            <person name="Crous P."/>
            <person name="Grigoriev I."/>
        </authorList>
    </citation>
    <scope>NUCLEOTIDE SEQUENCE</scope>
    <source>
        <strain evidence="9">CBS 262.69</strain>
    </source>
</reference>
<comment type="catalytic activity">
    <reaction evidence="1 7">
        <text>beta-D-fructose 1-phosphate + H2O = D-fructose + phosphate</text>
        <dbReference type="Rhea" id="RHEA:35603"/>
        <dbReference type="ChEBI" id="CHEBI:15377"/>
        <dbReference type="ChEBI" id="CHEBI:37721"/>
        <dbReference type="ChEBI" id="CHEBI:43474"/>
        <dbReference type="ChEBI" id="CHEBI:138881"/>
    </reaction>
</comment>
<dbReference type="PANTHER" id="PTHR12260:SF6">
    <property type="entry name" value="DAMAGE-CONTROL PHOSPHATASE ARMT1"/>
    <property type="match status" value="1"/>
</dbReference>
<accession>A0A6G1I9Q4</accession>
<dbReference type="InterPro" id="IPR039763">
    <property type="entry name" value="ARMT1"/>
</dbReference>
<dbReference type="OrthoDB" id="541375at2759"/>
<evidence type="ECO:0000256" key="7">
    <source>
        <dbReference type="RuleBase" id="RU367030"/>
    </source>
</evidence>
<dbReference type="EC" id="3.1.3.-" evidence="7"/>
<evidence type="ECO:0000256" key="3">
    <source>
        <dbReference type="ARBA" id="ARBA00022723"/>
    </source>
</evidence>
<comment type="function">
    <text evidence="7">Metal-dependent phosphatase that shows phosphatase activity against several substrates, including fructose-1-phosphate and fructose-6-phosphate. Its preference for fructose-1-phosphate, a strong glycating agent that causes DNA damage rather than a canonical yeast metabolite, suggests a damage-control function in hexose phosphate metabolism.</text>
</comment>
<dbReference type="SUPFAM" id="SSF111321">
    <property type="entry name" value="AF1104-like"/>
    <property type="match status" value="1"/>
</dbReference>
<dbReference type="Proteomes" id="UP000799640">
    <property type="component" value="Unassembled WGS sequence"/>
</dbReference>
<evidence type="ECO:0000256" key="2">
    <source>
        <dbReference type="ARBA" id="ARBA00009519"/>
    </source>
</evidence>
<keyword evidence="5 7" id="KW-0464">Manganese</keyword>
<proteinExistence type="inferred from homology"/>
<feature type="domain" description="Damage-control phosphatase ARMT1-like metal-binding" evidence="8">
    <location>
        <begin position="14"/>
        <end position="327"/>
    </location>
</feature>
<sequence length="369" mass="40466">MDRGCLSSVICTGRRLQQLFTLSTHWKAYDIFHATKTTALRSSRRAIIELATHFKAITQSLSSSSFPSEEDREKAALLLFQEVSLISLWGNATDLSLLPDLSHSALQKLQGAAARQASAGNLLANDLPAAFEVLRGLQKAGKPRRVDIVLDNAGFELYVDLVLAAYLLVAGLADSVILRPKSMPWFVSDVVAADLYGLLNALADPAFFGDDVAEAEAADLRFLFEKLSVLHAEGQMILRPDAFWTSAHSFWRLPSQAPDLWGDLKDAALVVFKGDLNYRKLVGDVMWPPTTPFSEAIGPLNEGLRVLALRTCKGDVVVGLPEGRDEELRHTEGAAGQFDEEAKKDDKARRWAWCGKWAVVQFADGKGGE</sequence>
<dbReference type="AlphaFoldDB" id="A0A6G1I9Q4"/>
<keyword evidence="4 7" id="KW-0378">Hydrolase</keyword>
<evidence type="ECO:0000256" key="4">
    <source>
        <dbReference type="ARBA" id="ARBA00022801"/>
    </source>
</evidence>
<evidence type="ECO:0000256" key="1">
    <source>
        <dbReference type="ARBA" id="ARBA00001326"/>
    </source>
</evidence>
<evidence type="ECO:0000313" key="10">
    <source>
        <dbReference type="Proteomes" id="UP000799640"/>
    </source>
</evidence>
<gene>
    <name evidence="9" type="ORF">EJ06DRAFT_526862</name>
</gene>
<dbReference type="InterPro" id="IPR002791">
    <property type="entry name" value="ARMT1-like_metal-bd"/>
</dbReference>
<evidence type="ECO:0000313" key="9">
    <source>
        <dbReference type="EMBL" id="KAF2404799.1"/>
    </source>
</evidence>
<comment type="catalytic activity">
    <reaction evidence="6 7">
        <text>beta-D-fructose 6-phosphate = dihydroxyacetone + D-glyceraldehyde 3-phosphate</text>
        <dbReference type="Rhea" id="RHEA:28002"/>
        <dbReference type="ChEBI" id="CHEBI:16016"/>
        <dbReference type="ChEBI" id="CHEBI:57634"/>
        <dbReference type="ChEBI" id="CHEBI:59776"/>
    </reaction>
</comment>
<evidence type="ECO:0000256" key="6">
    <source>
        <dbReference type="ARBA" id="ARBA00048809"/>
    </source>
</evidence>
<name>A0A6G1I9Q4_9PEZI</name>
<keyword evidence="3 7" id="KW-0479">Metal-binding</keyword>
<keyword evidence="10" id="KW-1185">Reference proteome</keyword>
<protein>
    <recommendedName>
        <fullName evidence="7">Sugar phosphate phosphatase</fullName>
        <ecNumber evidence="7">3.1.3.-</ecNumber>
    </recommendedName>
</protein>